<dbReference type="PANTHER" id="PTHR34136">
    <property type="match status" value="1"/>
</dbReference>
<reference evidence="4 5" key="1">
    <citation type="submission" date="2020-10" db="EMBL/GenBank/DDBJ databases">
        <authorList>
            <person name="Castelo-Branco R."/>
            <person name="Eusebio N."/>
            <person name="Adriana R."/>
            <person name="Vieira A."/>
            <person name="Brugerolle De Fraissinette N."/>
            <person name="Rezende De Castro R."/>
            <person name="Schneider M.P."/>
            <person name="Vasconcelos V."/>
            <person name="Leao P.N."/>
        </authorList>
    </citation>
    <scope>NUCLEOTIDE SEQUENCE [LARGE SCALE GENOMIC DNA]</scope>
    <source>
        <strain evidence="4 5">LEGE 06123</strain>
    </source>
</reference>
<organism evidence="4 5">
    <name type="scientific">Gloeocapsopsis crepidinum LEGE 06123</name>
    <dbReference type="NCBI Taxonomy" id="588587"/>
    <lineage>
        <taxon>Bacteria</taxon>
        <taxon>Bacillati</taxon>
        <taxon>Cyanobacteriota</taxon>
        <taxon>Cyanophyceae</taxon>
        <taxon>Oscillatoriophycideae</taxon>
        <taxon>Chroococcales</taxon>
        <taxon>Chroococcaceae</taxon>
        <taxon>Gloeocapsopsis</taxon>
    </lineage>
</organism>
<dbReference type="PANTHER" id="PTHR34136:SF1">
    <property type="entry name" value="UDP-N-ACETYL-D-MANNOSAMINURONIC ACID TRANSFERASE"/>
    <property type="match status" value="1"/>
</dbReference>
<dbReference type="CDD" id="cd06533">
    <property type="entry name" value="Glyco_transf_WecG_TagA"/>
    <property type="match status" value="1"/>
</dbReference>
<evidence type="ECO:0000313" key="5">
    <source>
        <dbReference type="Proteomes" id="UP000651156"/>
    </source>
</evidence>
<evidence type="ECO:0000256" key="2">
    <source>
        <dbReference type="ARBA" id="ARBA00022679"/>
    </source>
</evidence>
<dbReference type="EMBL" id="JADEWN010000031">
    <property type="protein sequence ID" value="MBE9191355.1"/>
    <property type="molecule type" value="Genomic_DNA"/>
</dbReference>
<keyword evidence="3" id="KW-0812">Transmembrane</keyword>
<accession>A0ABR9UST0</accession>
<keyword evidence="2" id="KW-0808">Transferase</keyword>
<sequence>MSLALATVTTEKYYLQIVKTVVNVIDLPVTALSLKEQLEIILNWASHFESKTVCVANVHMLMEACKNPNFSTVLKDADLVTPDGMPLVWIMKLMGAPWQNRVAGMDILLSLCHLAPKRNTSLFFLGSTTKILEKMKEEIHDKFPDLQIAGMESLPFRPLTEEEDRAIIQKINSSGAGVVLVSLGCPKQEYWIDQHKGKIHAVMIGLGGAFPVFAGIHKRAPFWMRNMGLEWLYRLIQEPRRLWYRYLTTIPPFLFLASVQLITSRLSIWQRTTNLWSQFVNKTATNKA</sequence>
<evidence type="ECO:0000256" key="3">
    <source>
        <dbReference type="SAM" id="Phobius"/>
    </source>
</evidence>
<proteinExistence type="predicted"/>
<evidence type="ECO:0000313" key="4">
    <source>
        <dbReference type="EMBL" id="MBE9191355.1"/>
    </source>
</evidence>
<feature type="transmembrane region" description="Helical" evidence="3">
    <location>
        <begin position="243"/>
        <end position="262"/>
    </location>
</feature>
<dbReference type="Proteomes" id="UP000651156">
    <property type="component" value="Unassembled WGS sequence"/>
</dbReference>
<dbReference type="InterPro" id="IPR004629">
    <property type="entry name" value="WecG_TagA_CpsF"/>
</dbReference>
<dbReference type="Pfam" id="PF03808">
    <property type="entry name" value="Glyco_tran_WecG"/>
    <property type="match status" value="1"/>
</dbReference>
<evidence type="ECO:0000256" key="1">
    <source>
        <dbReference type="ARBA" id="ARBA00022676"/>
    </source>
</evidence>
<comment type="caution">
    <text evidence="4">The sequence shown here is derived from an EMBL/GenBank/DDBJ whole genome shotgun (WGS) entry which is preliminary data.</text>
</comment>
<dbReference type="NCBIfam" id="TIGR00696">
    <property type="entry name" value="wecG_tagA_cpsF"/>
    <property type="match status" value="1"/>
</dbReference>
<gene>
    <name evidence="4" type="ORF">IQ230_13540</name>
</gene>
<keyword evidence="3" id="KW-0472">Membrane</keyword>
<feature type="transmembrane region" description="Helical" evidence="3">
    <location>
        <begin position="199"/>
        <end position="217"/>
    </location>
</feature>
<name>A0ABR9UST0_9CHRO</name>
<keyword evidence="1" id="KW-0328">Glycosyltransferase</keyword>
<keyword evidence="5" id="KW-1185">Reference proteome</keyword>
<dbReference type="RefSeq" id="WP_193932498.1">
    <property type="nucleotide sequence ID" value="NZ_CAWPMZ010000060.1"/>
</dbReference>
<keyword evidence="3" id="KW-1133">Transmembrane helix</keyword>
<protein>
    <submittedName>
        <fullName evidence="4">WecB/TagA/CpsF family glycosyltransferase</fullName>
    </submittedName>
</protein>